<gene>
    <name evidence="1" type="ORF">CINCED_3A020992</name>
</gene>
<dbReference type="Pfam" id="PF05380">
    <property type="entry name" value="Peptidase_A17"/>
    <property type="match status" value="1"/>
</dbReference>
<evidence type="ECO:0000313" key="2">
    <source>
        <dbReference type="Proteomes" id="UP000325440"/>
    </source>
</evidence>
<reference evidence="1 2" key="1">
    <citation type="submission" date="2019-08" db="EMBL/GenBank/DDBJ databases">
        <authorList>
            <person name="Alioto T."/>
            <person name="Alioto T."/>
            <person name="Gomez Garrido J."/>
        </authorList>
    </citation>
    <scope>NUCLEOTIDE SEQUENCE [LARGE SCALE GENOMIC DNA]</scope>
</reference>
<accession>A0A5E4M694</accession>
<protein>
    <submittedName>
        <fullName evidence="1">Peptidase aspartic, putative,Retrotransposon, Pao,Aspartic peptidase domain</fullName>
    </submittedName>
</protein>
<dbReference type="EMBL" id="CABPRJ010000192">
    <property type="protein sequence ID" value="VVC27564.1"/>
    <property type="molecule type" value="Genomic_DNA"/>
</dbReference>
<keyword evidence="2" id="KW-1185">Reference proteome</keyword>
<dbReference type="OrthoDB" id="6582095at2759"/>
<dbReference type="CDD" id="cd00303">
    <property type="entry name" value="retropepsin_like"/>
    <property type="match status" value="1"/>
</dbReference>
<sequence length="916" mass="103719">MRLVKDTSHRWQLRQKNTQFPRYADLEAFLASRCVAVESSDQILYNVGGCKSGSIPIPRTKKVALLAGKNDQEQCFYCSGQHRLFSCDAFKKLDVSGRVAAIREKKLCYNFLSLYHLKEHCKSKFSCQVCEDRHNTLIHSDTPVISTAKRPSSSSLAKEDNATKELASHLSLSVHGGGGHVFLATASVLVSDNRGEFKECRAILDSGSQINFISKDFANLLQLPRKKTMLPVSGIGANYIESGSCMSIRVKSRVKRFQMDLVCYVLPVIAKKLPGYPVPSEGWSIPTEIEAQVADPDFSKARSVDFLIGGGVFFDLLGTRRKQLPSAITIQETVLGWVVTGEVGATCLLSASSFGQEWESDFRAIYRSEDQACIASKSNQRCIEEQQVLRHFKSTSRRDEEGRFVLWLPFKPEVQELGKTLDMARSYRLTTVSGTTSASFMATNCLVSLAEEVSASRPEVARIIRHDFYMDDLMTGSDTIEECCQRQRAISGILSSARFPLRKWCSNSSEVMARTNKRCAEPLFVLKIGEDDIVKSLGFSWKPVADEFRFEVGPSPTRHKVTKRMLLSDLYRIFDPLGFLAPVLVRGKIFIQQLWQLKLEWDNTLSDDLGSRWRRFYQELDKLGCLPIPRKCIPSLSEEFEVHGFCDASQEAYGAATRVVPLRGLTIPRLELGGALTLARLALNVAEAWKLEVRDYYLWTDSTVVISWLNAESCRLKAFVANRVDQILEITKAQQWRHVQTNENPADILSRGIATEGLQKSVLWWNGLCWLTMQNIERRKEMYVPNCQEFLELRQVRLTLTAIHPLNGLFHHYSDWRRLLGAVAWLKRFLKFLKEKKRVQFPRYLTAAEYKEAEIVVLIQVQEEAFAEEISALRKGKDIARSSKLKGLLPYLSCGMIFVGGRSQHASIPERQKHPA</sequence>
<proteinExistence type="predicted"/>
<dbReference type="Gene3D" id="2.40.70.10">
    <property type="entry name" value="Acid Proteases"/>
    <property type="match status" value="1"/>
</dbReference>
<name>A0A5E4M694_9HEMI</name>
<dbReference type="Proteomes" id="UP000325440">
    <property type="component" value="Unassembled WGS sequence"/>
</dbReference>
<dbReference type="InterPro" id="IPR008042">
    <property type="entry name" value="Retrotrans_Pao"/>
</dbReference>
<dbReference type="InterPro" id="IPR021109">
    <property type="entry name" value="Peptidase_aspartic_dom_sf"/>
</dbReference>
<organism evidence="1 2">
    <name type="scientific">Cinara cedri</name>
    <dbReference type="NCBI Taxonomy" id="506608"/>
    <lineage>
        <taxon>Eukaryota</taxon>
        <taxon>Metazoa</taxon>
        <taxon>Ecdysozoa</taxon>
        <taxon>Arthropoda</taxon>
        <taxon>Hexapoda</taxon>
        <taxon>Insecta</taxon>
        <taxon>Pterygota</taxon>
        <taxon>Neoptera</taxon>
        <taxon>Paraneoptera</taxon>
        <taxon>Hemiptera</taxon>
        <taxon>Sternorrhyncha</taxon>
        <taxon>Aphidomorpha</taxon>
        <taxon>Aphidoidea</taxon>
        <taxon>Aphididae</taxon>
        <taxon>Lachninae</taxon>
        <taxon>Cinara</taxon>
    </lineage>
</organism>
<dbReference type="PANTHER" id="PTHR47331">
    <property type="entry name" value="PHD-TYPE DOMAIN-CONTAINING PROTEIN"/>
    <property type="match status" value="1"/>
</dbReference>
<dbReference type="AlphaFoldDB" id="A0A5E4M694"/>
<dbReference type="PANTHER" id="PTHR47331:SF4">
    <property type="entry name" value="PEPTIDASE S1 DOMAIN-CONTAINING PROTEIN"/>
    <property type="match status" value="1"/>
</dbReference>
<evidence type="ECO:0000313" key="1">
    <source>
        <dbReference type="EMBL" id="VVC27564.1"/>
    </source>
</evidence>